<gene>
    <name evidence="1" type="ORF">CWATWH8502_595</name>
</gene>
<protein>
    <recommendedName>
        <fullName evidence="3">Leucine-binding protein domain-containing protein</fullName>
    </recommendedName>
</protein>
<dbReference type="RefSeq" id="WP_021829633.1">
    <property type="nucleotide sequence ID" value="NZ_CAQK01000180.1"/>
</dbReference>
<comment type="caution">
    <text evidence="1">The sequence shown here is derived from an EMBL/GenBank/DDBJ whole genome shotgun (WGS) entry which is preliminary data.</text>
</comment>
<sequence>MLAVPWFAQPTYPYTNLAAKRWGGRVSWRTATSYDATKAFTKALSENATRNSVLTKLQQTNLSLSETSGEPLQFLKSGDRNTDPLLVRVIPKSNNFSEYDFQIIQD</sequence>
<dbReference type="InterPro" id="IPR028082">
    <property type="entry name" value="Peripla_BP_I"/>
</dbReference>
<evidence type="ECO:0008006" key="3">
    <source>
        <dbReference type="Google" id="ProtNLM"/>
    </source>
</evidence>
<reference evidence="1 2" key="2">
    <citation type="submission" date="2013-09" db="EMBL/GenBank/DDBJ databases">
        <title>Whole genome comparison of six Crocosphaera watsonii strains with differing phenotypes.</title>
        <authorList>
            <person name="Bench S.R."/>
            <person name="Heller P."/>
            <person name="Frank I."/>
            <person name="Arciniega M."/>
            <person name="Shilova I.N."/>
            <person name="Zehr J.P."/>
        </authorList>
    </citation>
    <scope>NUCLEOTIDE SEQUENCE [LARGE SCALE GENOMIC DNA]</scope>
    <source>
        <strain evidence="1 2">WH 8502</strain>
    </source>
</reference>
<name>T2I8D8_CROWT</name>
<accession>T2I8D8</accession>
<proteinExistence type="predicted"/>
<dbReference type="EMBL" id="CAQK01000180">
    <property type="protein sequence ID" value="CCQ49731.1"/>
    <property type="molecule type" value="Genomic_DNA"/>
</dbReference>
<evidence type="ECO:0000313" key="1">
    <source>
        <dbReference type="EMBL" id="CCQ49731.1"/>
    </source>
</evidence>
<dbReference type="Proteomes" id="UP000018348">
    <property type="component" value="Unassembled WGS sequence"/>
</dbReference>
<organism evidence="1 2">
    <name type="scientific">Crocosphaera watsonii WH 8502</name>
    <dbReference type="NCBI Taxonomy" id="423474"/>
    <lineage>
        <taxon>Bacteria</taxon>
        <taxon>Bacillati</taxon>
        <taxon>Cyanobacteriota</taxon>
        <taxon>Cyanophyceae</taxon>
        <taxon>Oscillatoriophycideae</taxon>
        <taxon>Chroococcales</taxon>
        <taxon>Aphanothecaceae</taxon>
        <taxon>Crocosphaera</taxon>
    </lineage>
</organism>
<dbReference type="SUPFAM" id="SSF53822">
    <property type="entry name" value="Periplasmic binding protein-like I"/>
    <property type="match status" value="1"/>
</dbReference>
<dbReference type="AlphaFoldDB" id="T2I8D8"/>
<reference evidence="1 2" key="1">
    <citation type="submission" date="2013-01" db="EMBL/GenBank/DDBJ databases">
        <authorList>
            <person name="Bench S."/>
        </authorList>
    </citation>
    <scope>NUCLEOTIDE SEQUENCE [LARGE SCALE GENOMIC DNA]</scope>
    <source>
        <strain evidence="1 2">WH 8502</strain>
    </source>
</reference>
<evidence type="ECO:0000313" key="2">
    <source>
        <dbReference type="Proteomes" id="UP000018348"/>
    </source>
</evidence>